<dbReference type="InterPro" id="IPR036388">
    <property type="entry name" value="WH-like_DNA-bd_sf"/>
</dbReference>
<feature type="domain" description="HTH Mu-type" evidence="3">
    <location>
        <begin position="5"/>
        <end position="71"/>
    </location>
</feature>
<dbReference type="InterPro" id="IPR009061">
    <property type="entry name" value="DNA-bd_dom_put_sf"/>
</dbReference>
<dbReference type="InterPro" id="IPR003314">
    <property type="entry name" value="Mu-type_HTH"/>
</dbReference>
<dbReference type="EMBL" id="UGLU01000001">
    <property type="protein sequence ID" value="STU51695.1"/>
    <property type="molecule type" value="Genomic_DNA"/>
</dbReference>
<dbReference type="InterPro" id="IPR015378">
    <property type="entry name" value="Transposase-like_Mu_C"/>
</dbReference>
<evidence type="ECO:0000313" key="4">
    <source>
        <dbReference type="EMBL" id="STU51695.1"/>
    </source>
</evidence>
<feature type="domain" description="Integrase catalytic" evidence="2">
    <location>
        <begin position="303"/>
        <end position="488"/>
    </location>
</feature>
<dbReference type="Pfam" id="PF09299">
    <property type="entry name" value="Mu-transpos_C"/>
    <property type="match status" value="1"/>
</dbReference>
<dbReference type="Gene3D" id="1.10.10.10">
    <property type="entry name" value="Winged helix-like DNA-binding domain superfamily/Winged helix DNA-binding domain"/>
    <property type="match status" value="1"/>
</dbReference>
<dbReference type="InterPro" id="IPR009004">
    <property type="entry name" value="Transposase_Mu_C"/>
</dbReference>
<feature type="region of interest" description="Disordered" evidence="1">
    <location>
        <begin position="1"/>
        <end position="38"/>
    </location>
</feature>
<dbReference type="PROSITE" id="PS50994">
    <property type="entry name" value="INTEGRASE"/>
    <property type="match status" value="1"/>
</dbReference>
<evidence type="ECO:0000313" key="5">
    <source>
        <dbReference type="Proteomes" id="UP000254141"/>
    </source>
</evidence>
<dbReference type="InterPro" id="IPR012337">
    <property type="entry name" value="RNaseH-like_sf"/>
</dbReference>
<feature type="compositionally biased region" description="Basic and acidic residues" evidence="1">
    <location>
        <begin position="26"/>
        <end position="35"/>
    </location>
</feature>
<dbReference type="AlphaFoldDB" id="A0AB74GT85"/>
<dbReference type="GO" id="GO:0003677">
    <property type="term" value="F:DNA binding"/>
    <property type="evidence" value="ECO:0007669"/>
    <property type="project" value="InterPro"/>
</dbReference>
<dbReference type="Gene3D" id="3.30.420.10">
    <property type="entry name" value="Ribonuclease H-like superfamily/Ribonuclease H"/>
    <property type="match status" value="1"/>
</dbReference>
<dbReference type="InterPro" id="IPR036397">
    <property type="entry name" value="RNaseH_sf"/>
</dbReference>
<organism evidence="4 5">
    <name type="scientific">Klebsiella pneumoniae</name>
    <dbReference type="NCBI Taxonomy" id="573"/>
    <lineage>
        <taxon>Bacteria</taxon>
        <taxon>Pseudomonadati</taxon>
        <taxon>Pseudomonadota</taxon>
        <taxon>Gammaproteobacteria</taxon>
        <taxon>Enterobacterales</taxon>
        <taxon>Enterobacteriaceae</taxon>
        <taxon>Klebsiella/Raoultella group</taxon>
        <taxon>Klebsiella</taxon>
        <taxon>Klebsiella pneumoniae complex</taxon>
    </lineage>
</organism>
<evidence type="ECO:0000259" key="3">
    <source>
        <dbReference type="PROSITE" id="PS51702"/>
    </source>
</evidence>
<accession>A0AB74GT85</accession>
<dbReference type="Gene3D" id="2.30.30.130">
    <property type="entry name" value="Transposase, Mu, C-terminal"/>
    <property type="match status" value="1"/>
</dbReference>
<sequence length="700" mass="79210">MSMKSHFSAEDLAQMHLPGLPTTSRNIRERAKKEGWVSQKRRGMGGGVVYKLDSLPLEAQEAIRLNQIKELMNGSPKELPVAPVTASTAPRVKGAEESKIAVYRKCPALMEQKLNGLTAAQRQTADARMALVVEVLRLGELPGYSRAKAIREIVRQAQSGELPERLAAAVSMANAKKGASRSLSEISLKRWVADFNKTRSAAERLLLLAPGKRQVVKPEEIRWLPEFLSFYRRPDGRGIQEAYDDFAAEWAERYQDDALMAAAIPSYDQVCYAMNKLPVVVKQKGRITGSEFRQYEGFVRRDWESLPVNYVWIGDGHGMKMKVAHPDHGNPFSPEVTFILDGSCRYIVGWSLALSESVIAVADALRHGIKNHGKPFLYYSDNGGGETNNTFDAELTGILPRLGIDHRLGIPENPQGRGIIERLNRSLAMRISRQFATYYGTGADRGTVRRMTKALQSATNAANKGKELTAKQQQTLRDLPSWESLIEHIEAGVEWYNNRPHESLPLRGDGEHFTPAQFRRYKLEKEATEIEWLSELELREMFMPQIERTVNRCEVRLFNNLYYSAELNNEHGNKVLVNYDIHDATKVVIRRLDGSFICEAVWDGNKQQAFPVTAEYHQRQQRIKGMRQRGEEKVRLAEAENVHTLPAPAEQEWLHGNVYRPTRGTKPVALAEVEDAEYCEDEYLNNSLDILESNKRKNAI</sequence>
<name>A0AB74GT85_KLEPN</name>
<dbReference type="GO" id="GO:0015074">
    <property type="term" value="P:DNA integration"/>
    <property type="evidence" value="ECO:0007669"/>
    <property type="project" value="InterPro"/>
</dbReference>
<gene>
    <name evidence="4" type="ORF">NCTC5051_03088</name>
</gene>
<dbReference type="SUPFAM" id="SSF50610">
    <property type="entry name" value="mu transposase, C-terminal domain"/>
    <property type="match status" value="1"/>
</dbReference>
<proteinExistence type="predicted"/>
<comment type="caution">
    <text evidence="4">The sequence shown here is derived from an EMBL/GenBank/DDBJ whole genome shotgun (WGS) entry which is preliminary data.</text>
</comment>
<dbReference type="PROSITE" id="PS51702">
    <property type="entry name" value="HTH_MU"/>
    <property type="match status" value="1"/>
</dbReference>
<dbReference type="SUPFAM" id="SSF46955">
    <property type="entry name" value="Putative DNA-binding domain"/>
    <property type="match status" value="1"/>
</dbReference>
<dbReference type="Pfam" id="PF02316">
    <property type="entry name" value="HTH_Tnp_Mu_1"/>
    <property type="match status" value="1"/>
</dbReference>
<evidence type="ECO:0000259" key="2">
    <source>
        <dbReference type="PROSITE" id="PS50994"/>
    </source>
</evidence>
<dbReference type="SUPFAM" id="SSF53098">
    <property type="entry name" value="Ribonuclease H-like"/>
    <property type="match status" value="1"/>
</dbReference>
<evidence type="ECO:0000256" key="1">
    <source>
        <dbReference type="SAM" id="MobiDB-lite"/>
    </source>
</evidence>
<reference evidence="4 5" key="1">
    <citation type="submission" date="2018-06" db="EMBL/GenBank/DDBJ databases">
        <authorList>
            <consortium name="Pathogen Informatics"/>
            <person name="Doyle S."/>
        </authorList>
    </citation>
    <scope>NUCLEOTIDE SEQUENCE [LARGE SCALE GENOMIC DNA]</scope>
    <source>
        <strain evidence="4 5">NCTC5051</strain>
    </source>
</reference>
<dbReference type="InterPro" id="IPR001584">
    <property type="entry name" value="Integrase_cat-core"/>
</dbReference>
<dbReference type="Proteomes" id="UP000254141">
    <property type="component" value="Unassembled WGS sequence"/>
</dbReference>
<protein>
    <submittedName>
        <fullName evidence="4">Mu transposase, C-terminal</fullName>
    </submittedName>
</protein>